<feature type="compositionally biased region" description="Polar residues" evidence="2">
    <location>
        <begin position="505"/>
        <end position="514"/>
    </location>
</feature>
<dbReference type="PANTHER" id="PTHR16116">
    <property type="entry name" value="ZINC FINGER PROTEIN 839"/>
    <property type="match status" value="1"/>
</dbReference>
<comment type="caution">
    <text evidence="4">The sequence shown here is derived from an EMBL/GenBank/DDBJ whole genome shotgun (WGS) entry which is preliminary data.</text>
</comment>
<keyword evidence="5" id="KW-1185">Reference proteome</keyword>
<feature type="compositionally biased region" description="Low complexity" evidence="2">
    <location>
        <begin position="338"/>
        <end position="347"/>
    </location>
</feature>
<organism evidence="4 5">
    <name type="scientific">Solea senegalensis</name>
    <name type="common">Senegalese sole</name>
    <dbReference type="NCBI Taxonomy" id="28829"/>
    <lineage>
        <taxon>Eukaryota</taxon>
        <taxon>Metazoa</taxon>
        <taxon>Chordata</taxon>
        <taxon>Craniata</taxon>
        <taxon>Vertebrata</taxon>
        <taxon>Euteleostomi</taxon>
        <taxon>Actinopterygii</taxon>
        <taxon>Neopterygii</taxon>
        <taxon>Teleostei</taxon>
        <taxon>Neoteleostei</taxon>
        <taxon>Acanthomorphata</taxon>
        <taxon>Carangaria</taxon>
        <taxon>Pleuronectiformes</taxon>
        <taxon>Pleuronectoidei</taxon>
        <taxon>Soleidae</taxon>
        <taxon>Solea</taxon>
    </lineage>
</organism>
<dbReference type="Proteomes" id="UP000693946">
    <property type="component" value="Linkage Group LG16"/>
</dbReference>
<feature type="region of interest" description="Disordered" evidence="2">
    <location>
        <begin position="1"/>
        <end position="49"/>
    </location>
</feature>
<proteinExistence type="predicted"/>
<protein>
    <submittedName>
        <fullName evidence="4">Zinc finger protein 839</fullName>
    </submittedName>
</protein>
<dbReference type="AlphaFoldDB" id="A0AAV6RYF7"/>
<dbReference type="EMBL" id="JAGKHQ010000008">
    <property type="protein sequence ID" value="KAG7509683.1"/>
    <property type="molecule type" value="Genomic_DNA"/>
</dbReference>
<feature type="region of interest" description="Disordered" evidence="2">
    <location>
        <begin position="547"/>
        <end position="610"/>
    </location>
</feature>
<evidence type="ECO:0000256" key="2">
    <source>
        <dbReference type="SAM" id="MobiDB-lite"/>
    </source>
</evidence>
<evidence type="ECO:0000313" key="5">
    <source>
        <dbReference type="Proteomes" id="UP000693946"/>
    </source>
</evidence>
<dbReference type="InterPro" id="IPR039946">
    <property type="entry name" value="ZN839"/>
</dbReference>
<feature type="region of interest" description="Disordered" evidence="2">
    <location>
        <begin position="798"/>
        <end position="831"/>
    </location>
</feature>
<feature type="compositionally biased region" description="Polar residues" evidence="2">
    <location>
        <begin position="360"/>
        <end position="373"/>
    </location>
</feature>
<feature type="region of interest" description="Disordered" evidence="2">
    <location>
        <begin position="490"/>
        <end position="514"/>
    </location>
</feature>
<feature type="compositionally biased region" description="Acidic residues" evidence="2">
    <location>
        <begin position="437"/>
        <end position="449"/>
    </location>
</feature>
<feature type="compositionally biased region" description="Polar residues" evidence="2">
    <location>
        <begin position="22"/>
        <end position="32"/>
    </location>
</feature>
<accession>A0AAV6RYF7</accession>
<dbReference type="PANTHER" id="PTHR16116:SF5">
    <property type="entry name" value="ZINC FINGER PROTEIN 839"/>
    <property type="match status" value="1"/>
</dbReference>
<dbReference type="InterPro" id="IPR031885">
    <property type="entry name" value="DUF4764"/>
</dbReference>
<dbReference type="Pfam" id="PF15961">
    <property type="entry name" value="DUF4764"/>
    <property type="match status" value="1"/>
</dbReference>
<name>A0AAV6RYF7_SOLSE</name>
<dbReference type="GO" id="GO:0008270">
    <property type="term" value="F:zinc ion binding"/>
    <property type="evidence" value="ECO:0007669"/>
    <property type="project" value="UniProtKB-KW"/>
</dbReference>
<keyword evidence="1" id="KW-0862">Zinc</keyword>
<gene>
    <name evidence="4" type="ORF">JOB18_002039</name>
</gene>
<feature type="compositionally biased region" description="Basic and acidic residues" evidence="2">
    <location>
        <begin position="382"/>
        <end position="391"/>
    </location>
</feature>
<feature type="compositionally biased region" description="Basic residues" evidence="2">
    <location>
        <begin position="392"/>
        <end position="401"/>
    </location>
</feature>
<feature type="compositionally biased region" description="Basic and acidic residues" evidence="2">
    <location>
        <begin position="417"/>
        <end position="436"/>
    </location>
</feature>
<keyword evidence="1" id="KW-0479">Metal-binding</keyword>
<evidence type="ECO:0000256" key="1">
    <source>
        <dbReference type="PROSITE-ProRule" id="PRU00042"/>
    </source>
</evidence>
<evidence type="ECO:0000259" key="3">
    <source>
        <dbReference type="PROSITE" id="PS50157"/>
    </source>
</evidence>
<feature type="compositionally biased region" description="Basic and acidic residues" evidence="2">
    <location>
        <begin position="892"/>
        <end position="906"/>
    </location>
</feature>
<dbReference type="PROSITE" id="PS50157">
    <property type="entry name" value="ZINC_FINGER_C2H2_2"/>
    <property type="match status" value="1"/>
</dbReference>
<feature type="compositionally biased region" description="Polar residues" evidence="2">
    <location>
        <begin position="798"/>
        <end position="808"/>
    </location>
</feature>
<feature type="compositionally biased region" description="Basic residues" evidence="2">
    <location>
        <begin position="552"/>
        <end position="569"/>
    </location>
</feature>
<dbReference type="InterPro" id="IPR013087">
    <property type="entry name" value="Znf_C2H2_type"/>
</dbReference>
<feature type="compositionally biased region" description="Polar residues" evidence="2">
    <location>
        <begin position="872"/>
        <end position="891"/>
    </location>
</feature>
<evidence type="ECO:0000313" key="4">
    <source>
        <dbReference type="EMBL" id="KAG7509683.1"/>
    </source>
</evidence>
<reference evidence="4 5" key="1">
    <citation type="journal article" date="2021" name="Sci. Rep.">
        <title>Chromosome anchoring in Senegalese sole (Solea senegalensis) reveals sex-associated markers and genome rearrangements in flatfish.</title>
        <authorList>
            <person name="Guerrero-Cozar I."/>
            <person name="Gomez-Garrido J."/>
            <person name="Berbel C."/>
            <person name="Martinez-Blanch J.F."/>
            <person name="Alioto T."/>
            <person name="Claros M.G."/>
            <person name="Gagnaire P.A."/>
            <person name="Manchado M."/>
        </authorList>
    </citation>
    <scope>NUCLEOTIDE SEQUENCE [LARGE SCALE GENOMIC DNA]</scope>
    <source>
        <strain evidence="4">Sse05_10M</strain>
    </source>
</reference>
<feature type="domain" description="C2H2-type" evidence="3">
    <location>
        <begin position="474"/>
        <end position="504"/>
    </location>
</feature>
<sequence>MADNEDDSGSIRKKSPPHAVFCSQSAGTQGTQPRERVSASPSGSGAQLEHVLQRCPDEQSVIVGTELALGSDLVNTTIIYVQPDGSLVDGSGLTSEQQQALLEQLTKQELVQVSDLEAAQLLQQSQAKTVPVHSAVLEPSQLQQVINQVTKSKQPQVHIQASKQKQSQVPQQNLIQVPQLSMKNQNNASQQLKSVAQQVAMQTSGMVQVVQKKLEPVRIQIQVPPKQEVKPGAALQQNNVLVHQPQVKLSTNGSVSSAQIIHLQPVVGQQGQQFFFQQSPGDPHIQLLLQSPAPVVGSLLPVVHKVTGQTTKMATASGPSPKPAVSLSAVKTPPPPTTVSIPIIKSPANDPTAAGKSPLKSPNINTPAPRQMTTPPPAAPAVKDKERDDKKKVKTRQKKVLKVQTRSGRVSRPPKYKAKDYMFIKTEDLADSHQSDSDDYSDMSVEEEGEGGRKDGHVPGTSPSLTYSHKSRSHRCQTCDKAYIGPGGLNRHYKLNPSHGDPETPDNQPSNALGDISQSQETIATEGRDKTAAAMATNRVDIGPASAFGLKSCHHRGPGRPRGRGRGRGRLLAPSPKLPHMTVGLVSRRGRRGRPPKLSVTSEQQTQKRRDRLHELVEQCEDEELMDIVLPRLTQVLSLWELLLAKVERGGSARTRFPDVYREYESLQVHVKEAAQDYIINPQAGATPLEVTNIEVARSLGILDEVNRMKVVPGAAPPSSLTNKNVRYMENSKMLPPSKRFKMENSIQVQQNGIEKYTTGGTTETSATSATSVTSSLKTCSVSVSPLMIPDGSKLTLATDSASSSCGSTLVEALPPETTGVSSGEDQGEGPLLADQVQSQHQVLKTPDIKAQMKELEEVQGRGPGSGCVHTPGSTHTPESSESGRVQNLQDSESRSTDASESKELQEGQEIYIQTEGLTVQLAEPGSDRIVIVNGPDGTTMHIQTPEGIPLEAVQALLGIESSDGTRASQ</sequence>
<keyword evidence="1" id="KW-0863">Zinc-finger</keyword>
<feature type="region of interest" description="Disordered" evidence="2">
    <location>
        <begin position="311"/>
        <end position="475"/>
    </location>
</feature>
<feature type="region of interest" description="Disordered" evidence="2">
    <location>
        <begin position="857"/>
        <end position="907"/>
    </location>
</feature>